<dbReference type="Gene3D" id="3.90.1200.10">
    <property type="match status" value="1"/>
</dbReference>
<organism evidence="2 3">
    <name type="scientific">Corynebacterium suedekumii</name>
    <dbReference type="NCBI Taxonomy" id="3049801"/>
    <lineage>
        <taxon>Bacteria</taxon>
        <taxon>Bacillati</taxon>
        <taxon>Actinomycetota</taxon>
        <taxon>Actinomycetes</taxon>
        <taxon>Mycobacteriales</taxon>
        <taxon>Corynebacteriaceae</taxon>
        <taxon>Corynebacterium</taxon>
    </lineage>
</organism>
<name>A0ABY8VLZ1_9CORY</name>
<dbReference type="SUPFAM" id="SSF56112">
    <property type="entry name" value="Protein kinase-like (PK-like)"/>
    <property type="match status" value="1"/>
</dbReference>
<dbReference type="Proteomes" id="UP001238805">
    <property type="component" value="Chromosome"/>
</dbReference>
<reference evidence="2 3" key="1">
    <citation type="submission" date="2023-05" db="EMBL/GenBank/DDBJ databases">
        <title>Corynebacterium suedekumii sp. nov. and Corynebacterium breve sp. nov. isolated from raw cow's milk.</title>
        <authorList>
            <person name="Baer M.K."/>
            <person name="Mehl L."/>
            <person name="Hellmuth R."/>
            <person name="Marke G."/>
            <person name="Lipski A."/>
        </authorList>
    </citation>
    <scope>NUCLEOTIDE SEQUENCE [LARGE SCALE GENOMIC DNA]</scope>
    <source>
        <strain evidence="2 3">LM112</strain>
    </source>
</reference>
<evidence type="ECO:0000313" key="3">
    <source>
        <dbReference type="Proteomes" id="UP001238805"/>
    </source>
</evidence>
<evidence type="ECO:0000313" key="2">
    <source>
        <dbReference type="EMBL" id="WIM69683.1"/>
    </source>
</evidence>
<dbReference type="InterPro" id="IPR011009">
    <property type="entry name" value="Kinase-like_dom_sf"/>
</dbReference>
<dbReference type="EMBL" id="CP126970">
    <property type="protein sequence ID" value="WIM69683.1"/>
    <property type="molecule type" value="Genomic_DNA"/>
</dbReference>
<dbReference type="InterPro" id="IPR002575">
    <property type="entry name" value="Aminoglycoside_PTrfase"/>
</dbReference>
<gene>
    <name evidence="2" type="ORF">QP029_10675</name>
</gene>
<keyword evidence="3" id="KW-1185">Reference proteome</keyword>
<accession>A0ABY8VLZ1</accession>
<feature type="domain" description="Aminoglycoside phosphotransferase" evidence="1">
    <location>
        <begin position="138"/>
        <end position="211"/>
    </location>
</feature>
<protein>
    <submittedName>
        <fullName evidence="2">Phosphotransferase</fullName>
    </submittedName>
</protein>
<dbReference type="Gene3D" id="3.30.200.20">
    <property type="entry name" value="Phosphorylase Kinase, domain 1"/>
    <property type="match status" value="1"/>
</dbReference>
<sequence length="221" mass="24011">MTVPSASDGLQPPAFVRELAGDVDPVPVWRNGIGGITWDIGGSYIKVGPPHPEFQPSEEARRIAWLRTPELPFQIPRVLGVGRGFLLTESIDAPSAVYPQFLTDPFATARALGEALRTFHDHVPVADCPFTWGPLTGEEDLVVCHGDACTPNWLLSPAREFVGTVDLGGVGLDDRWADIAPALQSLAWNGMAGCEEHFLTGYGIPRDPEKLSRYLARWNAG</sequence>
<evidence type="ECO:0000259" key="1">
    <source>
        <dbReference type="Pfam" id="PF01636"/>
    </source>
</evidence>
<dbReference type="RefSeq" id="WP_284874277.1">
    <property type="nucleotide sequence ID" value="NZ_CP126970.1"/>
</dbReference>
<proteinExistence type="predicted"/>
<dbReference type="Pfam" id="PF01636">
    <property type="entry name" value="APH"/>
    <property type="match status" value="1"/>
</dbReference>